<reference evidence="1" key="2">
    <citation type="submission" date="2022-06" db="UniProtKB">
        <authorList>
            <consortium name="EnsemblMetazoa"/>
        </authorList>
    </citation>
    <scope>IDENTIFICATION</scope>
    <source>
        <strain evidence="1">DF5081</strain>
    </source>
</reference>
<name>A0A8R1ECQ5_CAEJA</name>
<proteinExistence type="predicted"/>
<dbReference type="PANTHER" id="PTHR10166:SF37">
    <property type="entry name" value="STOLID, ISOFORM H"/>
    <property type="match status" value="1"/>
</dbReference>
<dbReference type="GO" id="GO:0005891">
    <property type="term" value="C:voltage-gated calcium channel complex"/>
    <property type="evidence" value="ECO:0007669"/>
    <property type="project" value="TreeGrafter"/>
</dbReference>
<evidence type="ECO:0008006" key="3">
    <source>
        <dbReference type="Google" id="ProtNLM"/>
    </source>
</evidence>
<protein>
    <recommendedName>
        <fullName evidence="3">Cache domain-containing protein</fullName>
    </recommendedName>
</protein>
<dbReference type="PANTHER" id="PTHR10166">
    <property type="entry name" value="VOLTAGE-DEPENDENT CALCIUM CHANNEL SUBUNIT ALPHA-2/DELTA-RELATED"/>
    <property type="match status" value="1"/>
</dbReference>
<evidence type="ECO:0000313" key="2">
    <source>
        <dbReference type="Proteomes" id="UP000005237"/>
    </source>
</evidence>
<dbReference type="Gene3D" id="3.30.450.20">
    <property type="entry name" value="PAS domain"/>
    <property type="match status" value="1"/>
</dbReference>
<sequence length="342" mass="39878">QVRVFTFLVGDEAIDFNEVREMACSNRGYMVHVANMADVDEKIHHYIRRMSRVVGRHYKESGQLSWWTGVYRERLYLPRPEVFAEPVPITNQSFAVMNKMSARRKIRLQKSEARSRMFVTTVSYPVIVNETFMGVAAVNIPLTEIAQKSHPSNIGAKSYFFMLDQNGFVMSHPQLRPIDPVTKYHKQNYNNMDLLELEVPQGPTIRSSQKPADISQLVCESGDNYADCVDELRRAVRKMVIDCDNGDVQQLDIMYATELLDRVYPQTNTYYSECIAHANFVLGMAVAKGDDYRIVKKQKRYDFGRVKMDWMGDKRWRLHPHWRYCFLNDTDTHMSKEEAFEI</sequence>
<dbReference type="GO" id="GO:0005245">
    <property type="term" value="F:voltage-gated calcium channel activity"/>
    <property type="evidence" value="ECO:0007669"/>
    <property type="project" value="TreeGrafter"/>
</dbReference>
<dbReference type="AlphaFoldDB" id="A0A8R1ECQ5"/>
<organism evidence="1 2">
    <name type="scientific">Caenorhabditis japonica</name>
    <dbReference type="NCBI Taxonomy" id="281687"/>
    <lineage>
        <taxon>Eukaryota</taxon>
        <taxon>Metazoa</taxon>
        <taxon>Ecdysozoa</taxon>
        <taxon>Nematoda</taxon>
        <taxon>Chromadorea</taxon>
        <taxon>Rhabditida</taxon>
        <taxon>Rhabditina</taxon>
        <taxon>Rhabditomorpha</taxon>
        <taxon>Rhabditoidea</taxon>
        <taxon>Rhabditidae</taxon>
        <taxon>Peloderinae</taxon>
        <taxon>Caenorhabditis</taxon>
    </lineage>
</organism>
<reference evidence="2" key="1">
    <citation type="submission" date="2010-08" db="EMBL/GenBank/DDBJ databases">
        <authorList>
            <consortium name="Caenorhabditis japonica Sequencing Consortium"/>
            <person name="Wilson R.K."/>
        </authorList>
    </citation>
    <scope>NUCLEOTIDE SEQUENCE [LARGE SCALE GENOMIC DNA]</scope>
    <source>
        <strain evidence="2">DF5081</strain>
    </source>
</reference>
<accession>A0A8R1ECQ5</accession>
<dbReference type="EnsemblMetazoa" id="CJA31390.1">
    <property type="protein sequence ID" value="CJA31390.1"/>
    <property type="gene ID" value="WBGene00207237"/>
</dbReference>
<evidence type="ECO:0000313" key="1">
    <source>
        <dbReference type="EnsemblMetazoa" id="CJA31390.1"/>
    </source>
</evidence>
<dbReference type="Proteomes" id="UP000005237">
    <property type="component" value="Unassembled WGS sequence"/>
</dbReference>
<keyword evidence="2" id="KW-1185">Reference proteome</keyword>
<dbReference type="InterPro" id="IPR051173">
    <property type="entry name" value="Ca_channel_alpha-2/delta"/>
</dbReference>